<dbReference type="AlphaFoldDB" id="A0A9N7ND57"/>
<dbReference type="PANTHER" id="PTHR32091">
    <property type="entry name" value="EUKARYOTIC TRANSLATION INITIATION FACTOR 4B"/>
    <property type="match status" value="1"/>
</dbReference>
<organism evidence="2 3">
    <name type="scientific">Striga hermonthica</name>
    <name type="common">Purple witchweed</name>
    <name type="synonym">Buchnera hermonthica</name>
    <dbReference type="NCBI Taxonomy" id="68872"/>
    <lineage>
        <taxon>Eukaryota</taxon>
        <taxon>Viridiplantae</taxon>
        <taxon>Streptophyta</taxon>
        <taxon>Embryophyta</taxon>
        <taxon>Tracheophyta</taxon>
        <taxon>Spermatophyta</taxon>
        <taxon>Magnoliopsida</taxon>
        <taxon>eudicotyledons</taxon>
        <taxon>Gunneridae</taxon>
        <taxon>Pentapetalae</taxon>
        <taxon>asterids</taxon>
        <taxon>lamiids</taxon>
        <taxon>Lamiales</taxon>
        <taxon>Orobanchaceae</taxon>
        <taxon>Buchnereae</taxon>
        <taxon>Striga</taxon>
    </lineage>
</organism>
<keyword evidence="2" id="KW-0396">Initiation factor</keyword>
<dbReference type="InterPro" id="IPR010433">
    <property type="entry name" value="EIF-4B_pln"/>
</dbReference>
<evidence type="ECO:0000256" key="1">
    <source>
        <dbReference type="SAM" id="MobiDB-lite"/>
    </source>
</evidence>
<feature type="region of interest" description="Disordered" evidence="1">
    <location>
        <begin position="368"/>
        <end position="389"/>
    </location>
</feature>
<dbReference type="Proteomes" id="UP001153555">
    <property type="component" value="Unassembled WGS sequence"/>
</dbReference>
<feature type="compositionally biased region" description="Polar residues" evidence="1">
    <location>
        <begin position="306"/>
        <end position="318"/>
    </location>
</feature>
<dbReference type="EMBL" id="CACSLK010027624">
    <property type="protein sequence ID" value="CAA0826548.1"/>
    <property type="molecule type" value="Genomic_DNA"/>
</dbReference>
<keyword evidence="2" id="KW-0648">Protein biosynthesis</keyword>
<accession>A0A9N7ND57</accession>
<evidence type="ECO:0000313" key="3">
    <source>
        <dbReference type="Proteomes" id="UP001153555"/>
    </source>
</evidence>
<protein>
    <submittedName>
        <fullName evidence="2">Eukaryotic translation initiation factor-related</fullName>
    </submittedName>
</protein>
<gene>
    <name evidence="2" type="ORF">SHERM_01748</name>
</gene>
<sequence length="389" mass="42527">MTVLQLMVLLSSDSKFVELEVIVYLLLHLHVLLVCHGSLIGCNFDEDERKPLDGLSGTRRPIVDESDMEPKVGSRSVLAAATSYAGSVSEVSNVRPNNPTLSANRSFGLNYPNAWGVGKEDAGIKGSVSAVWSSPDAERPETKLAHASALEKDRVKSTARVDSFERDTSVAADELQPVVPLESSERPRLKLLPRSKPIENVEMPTDYKQTSNQLHVEDSYAVHEPKISLQSGAGGPVVVDRAPERPKLNLMPRSQTTEQLEGNDESKRGTVFGGGRPRELVLKERGIEDDASIYESQSPLRMKATSPDTNNLRKNNQADIDKNSNQRAPSPETWHKPVDLTVPVHFPLVRFGKAASAVELAQAFSEPVPDPTISRGVSGQARARWSFPG</sequence>
<feature type="region of interest" description="Disordered" evidence="1">
    <location>
        <begin position="231"/>
        <end position="337"/>
    </location>
</feature>
<dbReference type="GO" id="GO:0003729">
    <property type="term" value="F:mRNA binding"/>
    <property type="evidence" value="ECO:0007669"/>
    <property type="project" value="TreeGrafter"/>
</dbReference>
<keyword evidence="3" id="KW-1185">Reference proteome</keyword>
<dbReference type="GO" id="GO:0003743">
    <property type="term" value="F:translation initiation factor activity"/>
    <property type="evidence" value="ECO:0007669"/>
    <property type="project" value="UniProtKB-KW"/>
</dbReference>
<evidence type="ECO:0000313" key="2">
    <source>
        <dbReference type="EMBL" id="CAA0826548.1"/>
    </source>
</evidence>
<dbReference type="OrthoDB" id="48651at2759"/>
<comment type="caution">
    <text evidence="2">The sequence shown here is derived from an EMBL/GenBank/DDBJ whole genome shotgun (WGS) entry which is preliminary data.</text>
</comment>
<proteinExistence type="predicted"/>
<reference evidence="2" key="1">
    <citation type="submission" date="2019-12" db="EMBL/GenBank/DDBJ databases">
        <authorList>
            <person name="Scholes J."/>
        </authorList>
    </citation>
    <scope>NUCLEOTIDE SEQUENCE</scope>
</reference>
<name>A0A9N7ND57_STRHE</name>
<dbReference type="PANTHER" id="PTHR32091:SF4">
    <property type="entry name" value="OS07G0546100 PROTEIN"/>
    <property type="match status" value="1"/>
</dbReference>
<feature type="compositionally biased region" description="Basic and acidic residues" evidence="1">
    <location>
        <begin position="276"/>
        <end position="288"/>
    </location>
</feature>